<feature type="transmembrane region" description="Helical" evidence="1">
    <location>
        <begin position="407"/>
        <end position="430"/>
    </location>
</feature>
<dbReference type="SUPFAM" id="SSF56672">
    <property type="entry name" value="DNA/RNA polymerases"/>
    <property type="match status" value="1"/>
</dbReference>
<evidence type="ECO:0000259" key="2">
    <source>
        <dbReference type="Pfam" id="PF00078"/>
    </source>
</evidence>
<evidence type="ECO:0000256" key="1">
    <source>
        <dbReference type="SAM" id="Phobius"/>
    </source>
</evidence>
<dbReference type="InterPro" id="IPR052055">
    <property type="entry name" value="Hepadnavirus_pol/RT"/>
</dbReference>
<dbReference type="SUPFAM" id="SSF51126">
    <property type="entry name" value="Pectin lyase-like"/>
    <property type="match status" value="1"/>
</dbReference>
<gene>
    <name evidence="3" type="ORF">EZS28_011165</name>
</gene>
<dbReference type="OrthoDB" id="775972at2759"/>
<name>A0A5J4WFM6_9EUKA</name>
<dbReference type="EMBL" id="SNRW01002271">
    <property type="protein sequence ID" value="KAA6393312.1"/>
    <property type="molecule type" value="Genomic_DNA"/>
</dbReference>
<accession>A0A5J4WFM6</accession>
<dbReference type="InterPro" id="IPR043502">
    <property type="entry name" value="DNA/RNA_pol_sf"/>
</dbReference>
<reference evidence="3 4" key="1">
    <citation type="submission" date="2019-03" db="EMBL/GenBank/DDBJ databases">
        <title>Single cell metagenomics reveals metabolic interactions within the superorganism composed of flagellate Streblomastix strix and complex community of Bacteroidetes bacteria on its surface.</title>
        <authorList>
            <person name="Treitli S.C."/>
            <person name="Kolisko M."/>
            <person name="Husnik F."/>
            <person name="Keeling P."/>
            <person name="Hampl V."/>
        </authorList>
    </citation>
    <scope>NUCLEOTIDE SEQUENCE [LARGE SCALE GENOMIC DNA]</scope>
    <source>
        <strain evidence="3">ST1C</strain>
    </source>
</reference>
<dbReference type="Gene3D" id="3.10.10.10">
    <property type="entry name" value="HIV Type 1 Reverse Transcriptase, subunit A, domain 1"/>
    <property type="match status" value="1"/>
</dbReference>
<dbReference type="PANTHER" id="PTHR33050">
    <property type="entry name" value="REVERSE TRANSCRIPTASE DOMAIN-CONTAINING PROTEIN"/>
    <property type="match status" value="1"/>
</dbReference>
<dbReference type="Gene3D" id="3.30.70.270">
    <property type="match status" value="1"/>
</dbReference>
<keyword evidence="1" id="KW-0812">Transmembrane</keyword>
<feature type="transmembrane region" description="Helical" evidence="1">
    <location>
        <begin position="365"/>
        <end position="386"/>
    </location>
</feature>
<keyword evidence="1" id="KW-0472">Membrane</keyword>
<dbReference type="Proteomes" id="UP000324800">
    <property type="component" value="Unassembled WGS sequence"/>
</dbReference>
<protein>
    <recommendedName>
        <fullName evidence="2">Reverse transcriptase domain-containing protein</fullName>
    </recommendedName>
</protein>
<organism evidence="3 4">
    <name type="scientific">Streblomastix strix</name>
    <dbReference type="NCBI Taxonomy" id="222440"/>
    <lineage>
        <taxon>Eukaryota</taxon>
        <taxon>Metamonada</taxon>
        <taxon>Preaxostyla</taxon>
        <taxon>Oxymonadida</taxon>
        <taxon>Streblomastigidae</taxon>
        <taxon>Streblomastix</taxon>
    </lineage>
</organism>
<dbReference type="InterPro" id="IPR011050">
    <property type="entry name" value="Pectin_lyase_fold/virulence"/>
</dbReference>
<keyword evidence="1" id="KW-1133">Transmembrane helix</keyword>
<evidence type="ECO:0000313" key="4">
    <source>
        <dbReference type="Proteomes" id="UP000324800"/>
    </source>
</evidence>
<dbReference type="InterPro" id="IPR043128">
    <property type="entry name" value="Rev_trsase/Diguanyl_cyclase"/>
</dbReference>
<comment type="caution">
    <text evidence="3">The sequence shown here is derived from an EMBL/GenBank/DDBJ whole genome shotgun (WGS) entry which is preliminary data.</text>
</comment>
<evidence type="ECO:0000313" key="3">
    <source>
        <dbReference type="EMBL" id="KAA6393312.1"/>
    </source>
</evidence>
<dbReference type="PANTHER" id="PTHR33050:SF7">
    <property type="entry name" value="RIBONUCLEASE H"/>
    <property type="match status" value="1"/>
</dbReference>
<dbReference type="AlphaFoldDB" id="A0A5J4WFM6"/>
<feature type="domain" description="Reverse transcriptase" evidence="2">
    <location>
        <begin position="88"/>
        <end position="201"/>
    </location>
</feature>
<sequence length="973" mass="109509">MIEARFLLYTKAYEKINMDKTIKIGWYARWKSEESTMILTWQRKVIKFNGNEEQAQQLDQLIKEELEQGIIRVINQQEVLLWNRTFAIKKSGGGLRRIMDCRPLNTQLKARYFTMNDLNKILEIWKKNELAYLMDIKSAFNQVAVTGELKKYLAFTHRGIHYTQVGMPFGISIAPRTFSKTIQITIDRVRSKSPVRIVNYAPHNCTCSNNRCALYFTCELPYNTPYASGAYNLGETTEILKPQSQTALQKDSQLLTFCSYLNASVIKYMKMAEYSKGNNENSPNSEIRQEFDSQPLEYVKIQESSIKYDGIEFIYHDNQNGYPYDSELDSYALIQLGFQMIIDLGKLVMFRFVNEVSSAMYNSAIIRHIKIIFVVLLVKTIVSLFLSQRIVNQKYISKEQKKYNYKLVILLLIITYQSIFKVAAYTNYLINLTYDEVGSQNIVVDKPTDEFKVINCTFRNCWNNEVSGGALNIQLSNGGKCWILNSTFINCSSSLGGAIYAEISSGAELTIDGLCSFKDCLAQQSGGGLYSLIAYGVNSKLLLEDGLKFERCKGYYGGGVLQVEEYIFGAITQILKKFNGTLFERCHAGLGGGLYIGLRFENVSLELINLTFIGCHSTTAGGLFIDLFDDAQVTLLGQCLFQDCSKINNASFKNCSGPFSGGGLQARIKSGGQLIIDSCSLIQCNSGNGGGISVQIYDSSQSSFIIKDTLIQKCRAQRGSLTYSQSGFGGGLFIGIYGDYIPASESLNLKGMKIYNNTADKGGQSLFVAMAKVVEWCQYGILGEYVKVNYSDRYSNETDLEGIPMDLETFNTSTSTIIDQQQKPLEHWWRIFGILKSAHVVVNVSNPNGKLIFHLEGLRMIPGYLNTESNEVIYPPEDGSSSPIQIEGEIESEQKASFGKNEYNWLNYKEKLYGVLISNDGNIFTGLKGKVNSAVPLEIITEDEYSFPYWGIILIAVPARVKKRKEKNKNKFS</sequence>
<dbReference type="Pfam" id="PF00078">
    <property type="entry name" value="RVT_1"/>
    <property type="match status" value="1"/>
</dbReference>
<dbReference type="InterPro" id="IPR000477">
    <property type="entry name" value="RT_dom"/>
</dbReference>
<proteinExistence type="predicted"/>